<keyword evidence="4 11" id="KW-0285">Flavoprotein</keyword>
<dbReference type="SUPFAM" id="SSF143631">
    <property type="entry name" value="ApbE-like"/>
    <property type="match status" value="1"/>
</dbReference>
<evidence type="ECO:0000256" key="5">
    <source>
        <dbReference type="ARBA" id="ARBA00022679"/>
    </source>
</evidence>
<keyword evidence="6 11" id="KW-0479">Metal-binding</keyword>
<sequence>MIKQISKRFKLMGTVIDLSITATNPSDIIRLSEKILKEYEQRFSAHSSTSELTAINTNAGHRPQQVHPDLFELISIGKTHSLAEDSGLNIALGSVIRQWRIGFQDARKPSSDAIKKALALTNPHQIRLDETKQTVFLAQKGMALDLGALAKGYSADKLKAFYQKNEVTSAVINLGGNVLLYGDNPNSNDGSWRVGIRNPYHKEGTDSLVLKLKACSIVTSGIYERQSRIAGKSYHHLIDRRTGYSLKTDMVSLTIISNDSLTGEIWTSRLYGKSPKEILAVVDALEGIEVIILTTNKELYLSNGLKNKLIYQDPELKQIENKEVSH</sequence>
<keyword evidence="7 11" id="KW-0274">FAD</keyword>
<proteinExistence type="inferred from homology"/>
<dbReference type="RefSeq" id="WP_199575330.1">
    <property type="nucleotide sequence ID" value="NZ_JAENBO010000002.1"/>
</dbReference>
<dbReference type="Gene3D" id="3.10.520.10">
    <property type="entry name" value="ApbE-like domains"/>
    <property type="match status" value="1"/>
</dbReference>
<dbReference type="EMBL" id="JAENBO010000002">
    <property type="protein sequence ID" value="MBJ8325768.1"/>
    <property type="molecule type" value="Genomic_DNA"/>
</dbReference>
<evidence type="ECO:0000313" key="13">
    <source>
        <dbReference type="Proteomes" id="UP000653045"/>
    </source>
</evidence>
<evidence type="ECO:0000256" key="2">
    <source>
        <dbReference type="ARBA" id="ARBA00011955"/>
    </source>
</evidence>
<comment type="catalytic activity">
    <reaction evidence="10 11">
        <text>L-threonyl-[protein] + FAD = FMN-L-threonyl-[protein] + AMP + H(+)</text>
        <dbReference type="Rhea" id="RHEA:36847"/>
        <dbReference type="Rhea" id="RHEA-COMP:11060"/>
        <dbReference type="Rhea" id="RHEA-COMP:11061"/>
        <dbReference type="ChEBI" id="CHEBI:15378"/>
        <dbReference type="ChEBI" id="CHEBI:30013"/>
        <dbReference type="ChEBI" id="CHEBI:57692"/>
        <dbReference type="ChEBI" id="CHEBI:74257"/>
        <dbReference type="ChEBI" id="CHEBI:456215"/>
        <dbReference type="EC" id="2.7.1.180"/>
    </reaction>
</comment>
<evidence type="ECO:0000313" key="12">
    <source>
        <dbReference type="EMBL" id="MBJ8325768.1"/>
    </source>
</evidence>
<dbReference type="Proteomes" id="UP000653045">
    <property type="component" value="Unassembled WGS sequence"/>
</dbReference>
<comment type="caution">
    <text evidence="12">The sequence shown here is derived from an EMBL/GenBank/DDBJ whole genome shotgun (WGS) entry which is preliminary data.</text>
</comment>
<dbReference type="Pfam" id="PF02424">
    <property type="entry name" value="ApbE"/>
    <property type="match status" value="1"/>
</dbReference>
<dbReference type="InterPro" id="IPR003374">
    <property type="entry name" value="ApbE-like_sf"/>
</dbReference>
<evidence type="ECO:0000256" key="7">
    <source>
        <dbReference type="ARBA" id="ARBA00022827"/>
    </source>
</evidence>
<comment type="cofactor">
    <cofactor evidence="1">
        <name>Mg(2+)</name>
        <dbReference type="ChEBI" id="CHEBI:18420"/>
    </cofactor>
</comment>
<evidence type="ECO:0000256" key="10">
    <source>
        <dbReference type="ARBA" id="ARBA00048540"/>
    </source>
</evidence>
<gene>
    <name evidence="12" type="ORF">JHK62_03605</name>
</gene>
<keyword evidence="5 11" id="KW-0808">Transferase</keyword>
<dbReference type="PANTHER" id="PTHR30040:SF2">
    <property type="entry name" value="FAD:PROTEIN FMN TRANSFERASE"/>
    <property type="match status" value="1"/>
</dbReference>
<name>A0ABS0ZIU5_9STRE</name>
<evidence type="ECO:0000256" key="6">
    <source>
        <dbReference type="ARBA" id="ARBA00022723"/>
    </source>
</evidence>
<evidence type="ECO:0000256" key="3">
    <source>
        <dbReference type="ARBA" id="ARBA00016337"/>
    </source>
</evidence>
<evidence type="ECO:0000256" key="4">
    <source>
        <dbReference type="ARBA" id="ARBA00022630"/>
    </source>
</evidence>
<protein>
    <recommendedName>
        <fullName evidence="3 11">FAD:protein FMN transferase</fullName>
        <ecNumber evidence="2 11">2.7.1.180</ecNumber>
    </recommendedName>
    <alternativeName>
        <fullName evidence="9 11">Flavin transferase</fullName>
    </alternativeName>
</protein>
<evidence type="ECO:0000256" key="11">
    <source>
        <dbReference type="PIRNR" id="PIRNR006268"/>
    </source>
</evidence>
<organism evidence="12 13">
    <name type="scientific">Streptococcus pacificus</name>
    <dbReference type="NCBI Taxonomy" id="2740577"/>
    <lineage>
        <taxon>Bacteria</taxon>
        <taxon>Bacillati</taxon>
        <taxon>Bacillota</taxon>
        <taxon>Bacilli</taxon>
        <taxon>Lactobacillales</taxon>
        <taxon>Streptococcaceae</taxon>
        <taxon>Streptococcus</taxon>
    </lineage>
</organism>
<dbReference type="PIRSF" id="PIRSF006268">
    <property type="entry name" value="ApbE"/>
    <property type="match status" value="1"/>
</dbReference>
<dbReference type="PANTHER" id="PTHR30040">
    <property type="entry name" value="THIAMINE BIOSYNTHESIS LIPOPROTEIN APBE"/>
    <property type="match status" value="1"/>
</dbReference>
<comment type="similarity">
    <text evidence="11">Belongs to the ApbE family.</text>
</comment>
<evidence type="ECO:0000256" key="8">
    <source>
        <dbReference type="ARBA" id="ARBA00022842"/>
    </source>
</evidence>
<dbReference type="GO" id="GO:0016740">
    <property type="term" value="F:transferase activity"/>
    <property type="evidence" value="ECO:0007669"/>
    <property type="project" value="UniProtKB-KW"/>
</dbReference>
<evidence type="ECO:0000256" key="1">
    <source>
        <dbReference type="ARBA" id="ARBA00001946"/>
    </source>
</evidence>
<keyword evidence="8 11" id="KW-0460">Magnesium</keyword>
<evidence type="ECO:0000256" key="9">
    <source>
        <dbReference type="ARBA" id="ARBA00031306"/>
    </source>
</evidence>
<dbReference type="InterPro" id="IPR024932">
    <property type="entry name" value="ApbE"/>
</dbReference>
<keyword evidence="13" id="KW-1185">Reference proteome</keyword>
<dbReference type="EC" id="2.7.1.180" evidence="2 11"/>
<accession>A0ABS0ZIU5</accession>
<reference evidence="12 13" key="1">
    <citation type="journal article" date="2021" name="Int. J. Syst. Evol. Microbiol.">
        <title>Streptococcus vicugnae sp. nov., isolated from faeces of alpacas (Vicugna pacos) and cattle (Bos taurus), Streptococcus zalophi sp. nov., and Streptococcus pacificus sp. nov., isolated from respiratory tract of California sea lions (Zalophus californianus).</title>
        <authorList>
            <person name="Volokhov D.V."/>
            <person name="Zagorodnyaya T.A."/>
            <person name="Shen Z."/>
            <person name="Blom J."/>
            <person name="Furtak V.A."/>
            <person name="Eisenberg T."/>
            <person name="Fan P."/>
            <person name="Jeong K.C."/>
            <person name="Gao Y."/>
            <person name="Zhang S."/>
            <person name="Amselle M."/>
        </authorList>
    </citation>
    <scope>NUCLEOTIDE SEQUENCE [LARGE SCALE GENOMIC DNA]</scope>
    <source>
        <strain evidence="12 13">CSL7591</strain>
    </source>
</reference>